<dbReference type="AlphaFoldDB" id="A0AAF0YDY4"/>
<evidence type="ECO:0000313" key="1">
    <source>
        <dbReference type="EMBL" id="WOO84622.1"/>
    </source>
</evidence>
<dbReference type="Proteomes" id="UP000827549">
    <property type="component" value="Chromosome 6"/>
</dbReference>
<accession>A0AAF0YDY4</accession>
<dbReference type="RefSeq" id="XP_062630648.1">
    <property type="nucleotide sequence ID" value="XM_062774664.1"/>
</dbReference>
<proteinExistence type="predicted"/>
<name>A0AAF0YDY4_9TREE</name>
<evidence type="ECO:0000313" key="2">
    <source>
        <dbReference type="Proteomes" id="UP000827549"/>
    </source>
</evidence>
<reference evidence="1" key="1">
    <citation type="submission" date="2023-10" db="EMBL/GenBank/DDBJ databases">
        <authorList>
            <person name="Noh H."/>
        </authorList>
    </citation>
    <scope>NUCLEOTIDE SEQUENCE</scope>
    <source>
        <strain evidence="1">DUCC4014</strain>
    </source>
</reference>
<organism evidence="1 2">
    <name type="scientific">Vanrija pseudolonga</name>
    <dbReference type="NCBI Taxonomy" id="143232"/>
    <lineage>
        <taxon>Eukaryota</taxon>
        <taxon>Fungi</taxon>
        <taxon>Dikarya</taxon>
        <taxon>Basidiomycota</taxon>
        <taxon>Agaricomycotina</taxon>
        <taxon>Tremellomycetes</taxon>
        <taxon>Trichosporonales</taxon>
        <taxon>Trichosporonaceae</taxon>
        <taxon>Vanrija</taxon>
    </lineage>
</organism>
<keyword evidence="2" id="KW-1185">Reference proteome</keyword>
<dbReference type="EMBL" id="CP086719">
    <property type="protein sequence ID" value="WOO84622.1"/>
    <property type="molecule type" value="Genomic_DNA"/>
</dbReference>
<sequence>MSDQIMTTTTTTNKAWSLWPPEACIVQAFATKLLWHQRHLSLNRPMTVEELYDALVGPAEHGWRRVIKFDKNSPVTIAAGVFTHSGDAPVILSDRVTLFEEYSEGGDIELGVSHELEVLLGLTCLLTMAKVSAVHNARQELGTAYPRLLVAAAEGHKDPAIEEVRDVLRPVFDAYFATVRTAVLAACGEDAVRAAAGHAIPAADMATRGALMILTEWDAEQRRRASSGGFRQRVEEHVAQVDRARAAYALGIAEEAERERQATLHLIAELAARPARRVARCTGA</sequence>
<gene>
    <name evidence="1" type="ORF">LOC62_06G008141</name>
</gene>
<protein>
    <submittedName>
        <fullName evidence="1">Uncharacterized protein</fullName>
    </submittedName>
</protein>
<dbReference type="GeneID" id="87811308"/>